<dbReference type="SUPFAM" id="SSF54373">
    <property type="entry name" value="FAD-linked reductases, C-terminal domain"/>
    <property type="match status" value="1"/>
</dbReference>
<dbReference type="SUPFAM" id="SSF51905">
    <property type="entry name" value="FAD/NAD(P)-binding domain"/>
    <property type="match status" value="1"/>
</dbReference>
<evidence type="ECO:0000256" key="1">
    <source>
        <dbReference type="ARBA" id="ARBA00023002"/>
    </source>
</evidence>
<dbReference type="AlphaFoldDB" id="A0A844CRF7"/>
<protein>
    <submittedName>
        <fullName evidence="3">FAD-dependent oxidoreductase</fullName>
    </submittedName>
</protein>
<gene>
    <name evidence="3" type="ORF">FDP25_03950</name>
</gene>
<reference evidence="3 4" key="1">
    <citation type="submission" date="2019-05" db="EMBL/GenBank/DDBJ databases">
        <title>Roseovarius bejariae sp. nov., a moderately halophylic bacterium isolated from a saline soil in Rambla Salada (Murcia).</title>
        <authorList>
            <person name="Castro D.J."/>
            <person name="Gomez-Altuve A."/>
            <person name="Reina J.C."/>
            <person name="Rodriguez M."/>
            <person name="Sampedro I."/>
            <person name="Llamas I."/>
            <person name="Martinez-Checa F."/>
        </authorList>
    </citation>
    <scope>NUCLEOTIDE SEQUENCE [LARGE SCALE GENOMIC DNA]</scope>
    <source>
        <strain evidence="3 4">A21</strain>
    </source>
</reference>
<dbReference type="RefSeq" id="WP_154149145.1">
    <property type="nucleotide sequence ID" value="NZ_SZWE01000001.1"/>
</dbReference>
<keyword evidence="1" id="KW-0560">Oxidoreductase</keyword>
<dbReference type="OrthoDB" id="9805337at2"/>
<keyword evidence="4" id="KW-1185">Reference proteome</keyword>
<dbReference type="Gene3D" id="3.30.9.10">
    <property type="entry name" value="D-Amino Acid Oxidase, subunit A, domain 2"/>
    <property type="match status" value="1"/>
</dbReference>
<evidence type="ECO:0000259" key="2">
    <source>
        <dbReference type="Pfam" id="PF01266"/>
    </source>
</evidence>
<evidence type="ECO:0000313" key="3">
    <source>
        <dbReference type="EMBL" id="MRU14579.1"/>
    </source>
</evidence>
<accession>A0A844CRF7</accession>
<evidence type="ECO:0000313" key="4">
    <source>
        <dbReference type="Proteomes" id="UP000564704"/>
    </source>
</evidence>
<comment type="caution">
    <text evidence="3">The sequence shown here is derived from an EMBL/GenBank/DDBJ whole genome shotgun (WGS) entry which is preliminary data.</text>
</comment>
<dbReference type="Gene3D" id="3.50.50.60">
    <property type="entry name" value="FAD/NAD(P)-binding domain"/>
    <property type="match status" value="2"/>
</dbReference>
<name>A0A844CRF7_9RHOB</name>
<dbReference type="EMBL" id="SZWE01000001">
    <property type="protein sequence ID" value="MRU14579.1"/>
    <property type="molecule type" value="Genomic_DNA"/>
</dbReference>
<dbReference type="PANTHER" id="PTHR13847:SF289">
    <property type="entry name" value="GLYCINE OXIDASE"/>
    <property type="match status" value="1"/>
</dbReference>
<dbReference type="PANTHER" id="PTHR13847">
    <property type="entry name" value="SARCOSINE DEHYDROGENASE-RELATED"/>
    <property type="match status" value="1"/>
</dbReference>
<dbReference type="GO" id="GO:0005737">
    <property type="term" value="C:cytoplasm"/>
    <property type="evidence" value="ECO:0007669"/>
    <property type="project" value="TreeGrafter"/>
</dbReference>
<dbReference type="InterPro" id="IPR036188">
    <property type="entry name" value="FAD/NAD-bd_sf"/>
</dbReference>
<dbReference type="Proteomes" id="UP000564704">
    <property type="component" value="Unassembled WGS sequence"/>
</dbReference>
<proteinExistence type="predicted"/>
<dbReference type="GO" id="GO:0016491">
    <property type="term" value="F:oxidoreductase activity"/>
    <property type="evidence" value="ECO:0007669"/>
    <property type="project" value="UniProtKB-KW"/>
</dbReference>
<sequence length="413" mass="44826">MSETVTILGAGIVGICSALSLLERGQRVRLIDRGDPGQETSLGNAGVVSPWSIIPQSTPGLWRSIPGMILSRNKPLSVRAGTWPRMIPWGLRLLAQGTEARTRRAAEAMDHLCAPSIDLYHRHLAGTGHEGLIRDSHYIHAFRDEAAARDAFDSLGYRIRAEKGAPMEVIDHAALKRMEPAIGPAYRAAITIGAQARCTNPGRMGQVLAQKARSMGAEIIRDEVQALTETETGWHITGQAQSYDAAQVVIAMGAWSAALLRPLGYRLPLMAERGYHIECENPGVSLENSIMDMDGKFVASSMEGGVRIAGQAEFGPAEAPPDPRRKGILARQAREVFPDLNVAQARFWMGRRPSFPDSLPVLGPSGRHKGLYFCFGHSHYGLMMAPKSGEVLADHLTGTRPNLPLAAYSASRF</sequence>
<dbReference type="InterPro" id="IPR006076">
    <property type="entry name" value="FAD-dep_OxRdtase"/>
</dbReference>
<dbReference type="Pfam" id="PF01266">
    <property type="entry name" value="DAO"/>
    <property type="match status" value="1"/>
</dbReference>
<feature type="domain" description="FAD dependent oxidoreductase" evidence="2">
    <location>
        <begin position="5"/>
        <end position="394"/>
    </location>
</feature>
<organism evidence="3 4">
    <name type="scientific">Roseovarius bejariae</name>
    <dbReference type="NCBI Taxonomy" id="2576383"/>
    <lineage>
        <taxon>Bacteria</taxon>
        <taxon>Pseudomonadati</taxon>
        <taxon>Pseudomonadota</taxon>
        <taxon>Alphaproteobacteria</taxon>
        <taxon>Rhodobacterales</taxon>
        <taxon>Roseobacteraceae</taxon>
        <taxon>Roseovarius</taxon>
    </lineage>
</organism>